<dbReference type="EMBL" id="CP002048">
    <property type="protein sequence ID" value="ADI02824.1"/>
    <property type="molecule type" value="Genomic_DNA"/>
</dbReference>
<dbReference type="HOGENOM" id="CLU_003827_1_0_9"/>
<dbReference type="InterPro" id="IPR039261">
    <property type="entry name" value="FNR_nucleotide-bd"/>
</dbReference>
<dbReference type="Gene3D" id="2.40.30.10">
    <property type="entry name" value="Translation factors"/>
    <property type="match status" value="1"/>
</dbReference>
<dbReference type="CDD" id="cd06219">
    <property type="entry name" value="DHOD_e_trans_like1"/>
    <property type="match status" value="1"/>
</dbReference>
<dbReference type="InterPro" id="IPR019480">
    <property type="entry name" value="Dihydroorotate_DH_Fe-S-bd"/>
</dbReference>
<feature type="binding site" evidence="2">
    <location>
        <position position="220"/>
    </location>
    <ligand>
        <name>[2Fe-2S] cluster</name>
        <dbReference type="ChEBI" id="CHEBI:190135"/>
    </ligand>
</feature>
<keyword evidence="5" id="KW-1185">Reference proteome</keyword>
<dbReference type="PANTHER" id="PTHR43513:SF3">
    <property type="entry name" value="DIHYDROOROTATE DEHYDROGENASE B (NAD(+)), ELECTRON TRANSFER SUBUNIT-RELATED"/>
    <property type="match status" value="1"/>
</dbReference>
<comment type="cofactor">
    <cofactor evidence="2">
        <name>[2Fe-2S] cluster</name>
        <dbReference type="ChEBI" id="CHEBI:190135"/>
    </cofactor>
    <text evidence="2">Binds 1 [2Fe-2S] cluster per subunit.</text>
</comment>
<dbReference type="GO" id="GO:0016491">
    <property type="term" value="F:oxidoreductase activity"/>
    <property type="evidence" value="ECO:0007669"/>
    <property type="project" value="InterPro"/>
</dbReference>
<keyword evidence="2" id="KW-0411">Iron-sulfur</keyword>
<feature type="binding site" evidence="2">
    <location>
        <position position="223"/>
    </location>
    <ligand>
        <name>[2Fe-2S] cluster</name>
        <dbReference type="ChEBI" id="CHEBI:190135"/>
    </ligand>
</feature>
<reference evidence="4 5" key="2">
    <citation type="journal article" date="2010" name="Stand. Genomic Sci.">
        <title>Complete genome sequence of Syntrophothermus lipocalidus type strain (TGB-C1).</title>
        <authorList>
            <person name="Djao O.D."/>
            <person name="Zhang X."/>
            <person name="Lucas S."/>
            <person name="Lapidus A."/>
            <person name="Del Rio T.G."/>
            <person name="Nolan M."/>
            <person name="Tice H."/>
            <person name="Cheng J.F."/>
            <person name="Han C."/>
            <person name="Tapia R."/>
            <person name="Goodwin L."/>
            <person name="Pitluck S."/>
            <person name="Liolios K."/>
            <person name="Ivanova N."/>
            <person name="Mavromatis K."/>
            <person name="Mikhailova N."/>
            <person name="Ovchinnikova G."/>
            <person name="Pati A."/>
            <person name="Brambilla E."/>
            <person name="Chen A."/>
            <person name="Palaniappan K."/>
            <person name="Land M."/>
            <person name="Hauser L."/>
            <person name="Chang Y.J."/>
            <person name="Jeffries C.D."/>
            <person name="Rohde M."/>
            <person name="Sikorski J."/>
            <person name="Spring S."/>
            <person name="Goker M."/>
            <person name="Detter J.C."/>
            <person name="Woyke T."/>
            <person name="Bristow J."/>
            <person name="Eisen J.A."/>
            <person name="Markowitz V."/>
            <person name="Hugenholtz P."/>
            <person name="Kyrpides N.C."/>
            <person name="Klenk H.P."/>
        </authorList>
    </citation>
    <scope>NUCLEOTIDE SEQUENCE [LARGE SCALE GENOMIC DNA]</scope>
    <source>
        <strain evidence="5">DSM 12680 / TGB-C1</strain>
    </source>
</reference>
<keyword evidence="1" id="KW-0285">Flavoprotein</keyword>
<gene>
    <name evidence="4" type="ordered locus">Slip_2077</name>
</gene>
<keyword evidence="2" id="KW-0479">Metal-binding</keyword>
<feature type="binding site" evidence="2">
    <location>
        <position position="235"/>
    </location>
    <ligand>
        <name>[2Fe-2S] cluster</name>
        <dbReference type="ChEBI" id="CHEBI:190135"/>
    </ligand>
</feature>
<dbReference type="Gene3D" id="3.40.50.80">
    <property type="entry name" value="Nucleotide-binding domain of ferredoxin-NADP reductase (FNR) module"/>
    <property type="match status" value="1"/>
</dbReference>
<accession>D7CIU6</accession>
<dbReference type="KEGG" id="slp:Slip_2077"/>
<dbReference type="SUPFAM" id="SSF63380">
    <property type="entry name" value="Riboflavin synthase domain-like"/>
    <property type="match status" value="1"/>
</dbReference>
<dbReference type="InterPro" id="IPR017938">
    <property type="entry name" value="Riboflavin_synthase-like_b-brl"/>
</dbReference>
<dbReference type="Pfam" id="PF00175">
    <property type="entry name" value="NAD_binding_1"/>
    <property type="match status" value="1"/>
</dbReference>
<dbReference type="PROSITE" id="PS51384">
    <property type="entry name" value="FAD_FR"/>
    <property type="match status" value="1"/>
</dbReference>
<dbReference type="PIRSF" id="PIRSF006816">
    <property type="entry name" value="Cyc3_hyd_g"/>
    <property type="match status" value="1"/>
</dbReference>
<keyword evidence="2" id="KW-0001">2Fe-2S</keyword>
<dbReference type="RefSeq" id="WP_013176226.1">
    <property type="nucleotide sequence ID" value="NC_014220.1"/>
</dbReference>
<dbReference type="PANTHER" id="PTHR43513">
    <property type="entry name" value="DIHYDROOROTATE DEHYDROGENASE B (NAD(+)), ELECTRON TRANSFER SUBUNIT"/>
    <property type="match status" value="1"/>
</dbReference>
<dbReference type="eggNOG" id="COG0543">
    <property type="taxonomic scope" value="Bacteria"/>
</dbReference>
<dbReference type="GO" id="GO:0051537">
    <property type="term" value="F:2 iron, 2 sulfur cluster binding"/>
    <property type="evidence" value="ECO:0007669"/>
    <property type="project" value="UniProtKB-KW"/>
</dbReference>
<evidence type="ECO:0000256" key="1">
    <source>
        <dbReference type="PIRSR" id="PIRSR006816-1"/>
    </source>
</evidence>
<keyword evidence="1" id="KW-0274">FAD</keyword>
<dbReference type="NCBIfam" id="NF004862">
    <property type="entry name" value="PRK06222.1"/>
    <property type="match status" value="1"/>
</dbReference>
<evidence type="ECO:0000313" key="5">
    <source>
        <dbReference type="Proteomes" id="UP000000378"/>
    </source>
</evidence>
<keyword evidence="2" id="KW-0408">Iron</keyword>
<dbReference type="GO" id="GO:0046872">
    <property type="term" value="F:metal ion binding"/>
    <property type="evidence" value="ECO:0007669"/>
    <property type="project" value="UniProtKB-KW"/>
</dbReference>
<sequence>MYAIVFREELAPKIKLFKIEAPEVARKARPGQFIILRIDEEGERIPLTIADYDTNVGTITIIFQEVGKTTELLGELREGDSILDFVGPLGCPSEIENFGTVVCVGGGVGVAPVYPIARALKEAGNRVISIIGARTRDMLIWENEMRQISSELHVATDDGTAGRKGFVTDVLTDVLAREKVHKVVAIGPVVMMHAVSRVTPKEIPVTVSLNPIMVDGTGMCGACRVEVGDATRFACVDGPEFDGHQVNWELVLQRSRMFVEEERLAMQSFHRKGGCKCQK</sequence>
<feature type="domain" description="FAD-binding FR-type" evidence="3">
    <location>
        <begin position="1"/>
        <end position="95"/>
    </location>
</feature>
<proteinExistence type="predicted"/>
<protein>
    <submittedName>
        <fullName evidence="4">Oxidoreductase FAD/NAD(P)-binding domain protein</fullName>
    </submittedName>
</protein>
<evidence type="ECO:0000259" key="3">
    <source>
        <dbReference type="PROSITE" id="PS51384"/>
    </source>
</evidence>
<dbReference type="InterPro" id="IPR017927">
    <property type="entry name" value="FAD-bd_FR_type"/>
</dbReference>
<evidence type="ECO:0000313" key="4">
    <source>
        <dbReference type="EMBL" id="ADI02824.1"/>
    </source>
</evidence>
<organism evidence="4 5">
    <name type="scientific">Syntrophothermus lipocalidus (strain DSM 12680 / TGB-C1)</name>
    <dbReference type="NCBI Taxonomy" id="643648"/>
    <lineage>
        <taxon>Bacteria</taxon>
        <taxon>Bacillati</taxon>
        <taxon>Bacillota</taxon>
        <taxon>Clostridia</taxon>
        <taxon>Eubacteriales</taxon>
        <taxon>Syntrophomonadaceae</taxon>
        <taxon>Syntrophothermus</taxon>
    </lineage>
</organism>
<dbReference type="InterPro" id="IPR012165">
    <property type="entry name" value="Cyt_c3_hydrogenase_gsu"/>
</dbReference>
<dbReference type="SUPFAM" id="SSF52343">
    <property type="entry name" value="Ferredoxin reductase-like, C-terminal NADP-linked domain"/>
    <property type="match status" value="1"/>
</dbReference>
<comment type="cofactor">
    <cofactor evidence="1">
        <name>FAD</name>
        <dbReference type="ChEBI" id="CHEBI:57692"/>
    </cofactor>
    <text evidence="1">Binds 1 FAD per subunit.</text>
</comment>
<name>D7CIU6_SYNLT</name>
<reference evidence="5" key="1">
    <citation type="journal article" date="2010" name="Stand. Genomic Sci.">
        <title>Complete genome sequence of Syntrophothermus lipocalidus type strain (TGB-C1T).</title>
        <authorList>
            <consortium name="US DOE Joint Genome Institute (JGI-PGF)"/>
            <person name="Djao O."/>
            <person name="Zhang X."/>
            <person name="Lucas S."/>
            <person name="Lapidus A."/>
            <person name="Glavina Del Rio T."/>
            <person name="Nolan M."/>
            <person name="Tice H."/>
            <person name="Cheng J."/>
            <person name="Han C."/>
            <person name="Tapia R."/>
            <person name="Goodwin L."/>
            <person name="Pitluck S."/>
            <person name="Liolios K."/>
            <person name="Ivanova N."/>
            <person name="Mavromatis K."/>
            <person name="Mikhailova N."/>
            <person name="Ovchinnikova G."/>
            <person name="Pati A."/>
            <person name="Brambilla E."/>
            <person name="Chen A."/>
            <person name="Palaniappan K."/>
            <person name="Land M."/>
            <person name="Hauser L."/>
            <person name="Chang Y."/>
            <person name="Jeffries C."/>
            <person name="Rohde M."/>
            <person name="Sikorski J."/>
            <person name="Spring S."/>
            <person name="Goker M."/>
            <person name="Detter J."/>
            <person name="Woyke T."/>
            <person name="Bristow J."/>
            <person name="Eisen J."/>
            <person name="Markowitz V."/>
            <person name="Hugenholtz P."/>
            <person name="Kyrpides N."/>
            <person name="Klenk H."/>
        </authorList>
    </citation>
    <scope>NUCLEOTIDE SEQUENCE [LARGE SCALE GENOMIC DNA]</scope>
    <source>
        <strain evidence="5">DSM 12680 / TGB-C1</strain>
    </source>
</reference>
<dbReference type="GO" id="GO:0006221">
    <property type="term" value="P:pyrimidine nucleotide biosynthetic process"/>
    <property type="evidence" value="ECO:0007669"/>
    <property type="project" value="InterPro"/>
</dbReference>
<dbReference type="OrthoDB" id="9778346at2"/>
<dbReference type="InterPro" id="IPR050353">
    <property type="entry name" value="PyrK_electron_transfer"/>
</dbReference>
<feature type="binding site" evidence="1">
    <location>
        <begin position="62"/>
        <end position="64"/>
    </location>
    <ligand>
        <name>FAD</name>
        <dbReference type="ChEBI" id="CHEBI:57692"/>
    </ligand>
</feature>
<dbReference type="Pfam" id="PF10418">
    <property type="entry name" value="DHODB_Fe-S_bind"/>
    <property type="match status" value="1"/>
</dbReference>
<dbReference type="Proteomes" id="UP000000378">
    <property type="component" value="Chromosome"/>
</dbReference>
<dbReference type="STRING" id="643648.Slip_2077"/>
<dbReference type="AlphaFoldDB" id="D7CIU6"/>
<dbReference type="GO" id="GO:0050660">
    <property type="term" value="F:flavin adenine dinucleotide binding"/>
    <property type="evidence" value="ECO:0007669"/>
    <property type="project" value="InterPro"/>
</dbReference>
<evidence type="ECO:0000256" key="2">
    <source>
        <dbReference type="PIRSR" id="PIRSR006816-2"/>
    </source>
</evidence>
<dbReference type="InterPro" id="IPR001433">
    <property type="entry name" value="OxRdtase_FAD/NAD-bd"/>
</dbReference>